<evidence type="ECO:0000313" key="3">
    <source>
        <dbReference type="Proteomes" id="UP000000383"/>
    </source>
</evidence>
<organism evidence="2 3">
    <name type="scientific">Methylotenera versatilis (strain 301)</name>
    <dbReference type="NCBI Taxonomy" id="666681"/>
    <lineage>
        <taxon>Bacteria</taxon>
        <taxon>Pseudomonadati</taxon>
        <taxon>Pseudomonadota</taxon>
        <taxon>Betaproteobacteria</taxon>
        <taxon>Nitrosomonadales</taxon>
        <taxon>Methylophilaceae</taxon>
        <taxon>Methylotenera</taxon>
    </lineage>
</organism>
<dbReference type="STRING" id="666681.M301_0041"/>
<dbReference type="KEGG" id="meh:M301_0041"/>
<protein>
    <submittedName>
        <fullName evidence="2">Putative transmembrane protein</fullName>
    </submittedName>
</protein>
<keyword evidence="1" id="KW-1133">Transmembrane helix</keyword>
<keyword evidence="1" id="KW-0472">Membrane</keyword>
<proteinExistence type="predicted"/>
<evidence type="ECO:0000256" key="1">
    <source>
        <dbReference type="SAM" id="Phobius"/>
    </source>
</evidence>
<dbReference type="eggNOG" id="ENOG50303WG">
    <property type="taxonomic scope" value="Bacteria"/>
</dbReference>
<reference evidence="2 3" key="2">
    <citation type="journal article" date="2011" name="J. Bacteriol.">
        <title>Genomes of three methylotrophs from a single niche uncover genetic and metabolic divergence of Methylophilaceae.</title>
        <authorList>
            <person name="Lapidus A."/>
            <person name="Clum A."/>
            <person name="Labutti K."/>
            <person name="Kaluzhnaya M.G."/>
            <person name="Lim S."/>
            <person name="Beck D.A."/>
            <person name="Glavina Del Rio T."/>
            <person name="Nolan M."/>
            <person name="Mavromatis K."/>
            <person name="Huntemann M."/>
            <person name="Lucas S."/>
            <person name="Lidstrom M.E."/>
            <person name="Ivanova N."/>
            <person name="Chistoserdova L."/>
        </authorList>
    </citation>
    <scope>NUCLEOTIDE SEQUENCE [LARGE SCALE GENOMIC DNA]</scope>
    <source>
        <strain evidence="2 3">301</strain>
    </source>
</reference>
<keyword evidence="1 2" id="KW-0812">Transmembrane</keyword>
<reference evidence="3" key="1">
    <citation type="submission" date="2010-05" db="EMBL/GenBank/DDBJ databases">
        <title>Complete sequence of Methylotenera sp. 301.</title>
        <authorList>
            <person name="Lucas S."/>
            <person name="Copeland A."/>
            <person name="Lapidus A."/>
            <person name="Cheng J.-F."/>
            <person name="Bruce D."/>
            <person name="Goodwin L."/>
            <person name="Pitluck S."/>
            <person name="Clum A."/>
            <person name="Land M."/>
            <person name="Hauser L."/>
            <person name="Kyrpides N."/>
            <person name="Ivanova N."/>
            <person name="Chistoservova L."/>
            <person name="Kalyuzhnaya M."/>
            <person name="Woyke T."/>
        </authorList>
    </citation>
    <scope>NUCLEOTIDE SEQUENCE [LARGE SCALE GENOMIC DNA]</scope>
    <source>
        <strain evidence="3">301</strain>
    </source>
</reference>
<name>D7DK44_METV0</name>
<dbReference type="AlphaFoldDB" id="D7DK44"/>
<dbReference type="OrthoDB" id="8775484at2"/>
<dbReference type="RefSeq" id="WP_013146747.1">
    <property type="nucleotide sequence ID" value="NC_014207.1"/>
</dbReference>
<gene>
    <name evidence="2" type="ordered locus">M301_0041</name>
</gene>
<dbReference type="EMBL" id="CP002056">
    <property type="protein sequence ID" value="ADI28429.1"/>
    <property type="molecule type" value="Genomic_DNA"/>
</dbReference>
<feature type="transmembrane region" description="Helical" evidence="1">
    <location>
        <begin position="62"/>
        <end position="86"/>
    </location>
</feature>
<dbReference type="HOGENOM" id="CLU_118626_1_0_4"/>
<evidence type="ECO:0000313" key="2">
    <source>
        <dbReference type="EMBL" id="ADI28429.1"/>
    </source>
</evidence>
<dbReference type="Proteomes" id="UP000000383">
    <property type="component" value="Chromosome"/>
</dbReference>
<feature type="transmembrane region" description="Helical" evidence="1">
    <location>
        <begin position="92"/>
        <end position="115"/>
    </location>
</feature>
<accession>D7DK44</accession>
<keyword evidence="3" id="KW-1185">Reference proteome</keyword>
<sequence length="174" mass="19321">MNRRLYFILPDTASAHAMMNDLLLARLNGDRIHFLARPGTPMGDLPDATISERTDLIDGWEIGMGLGALLGFFLGLIAISIPTWWYTKPVSITTTLLICTLIGFLGGGFWTAVVATTIPNAQLKPFEESIANGKVLMMTLVPFHRVNEIRELVSKKHPEATYRGTWPTDHVIFP</sequence>